<feature type="compositionally biased region" description="Basic and acidic residues" evidence="3">
    <location>
        <begin position="28"/>
        <end position="40"/>
    </location>
</feature>
<dbReference type="Pfam" id="PF06244">
    <property type="entry name" value="Ccdc124"/>
    <property type="match status" value="1"/>
</dbReference>
<feature type="region of interest" description="Disordered" evidence="3">
    <location>
        <begin position="1"/>
        <end position="127"/>
    </location>
</feature>
<evidence type="ECO:0008006" key="8">
    <source>
        <dbReference type="Google" id="ProtNLM"/>
    </source>
</evidence>
<dbReference type="AlphaFoldDB" id="A0AAV9WX92"/>
<feature type="compositionally biased region" description="Low complexity" evidence="3">
    <location>
        <begin position="12"/>
        <end position="27"/>
    </location>
</feature>
<organism evidence="6 7">
    <name type="scientific">Orbilia ellipsospora</name>
    <dbReference type="NCBI Taxonomy" id="2528407"/>
    <lineage>
        <taxon>Eukaryota</taxon>
        <taxon>Fungi</taxon>
        <taxon>Dikarya</taxon>
        <taxon>Ascomycota</taxon>
        <taxon>Pezizomycotina</taxon>
        <taxon>Orbiliomycetes</taxon>
        <taxon>Orbiliales</taxon>
        <taxon>Orbiliaceae</taxon>
        <taxon>Orbilia</taxon>
    </lineage>
</organism>
<dbReference type="Proteomes" id="UP001365542">
    <property type="component" value="Unassembled WGS sequence"/>
</dbReference>
<protein>
    <recommendedName>
        <fullName evidence="8">DUF1014-domain-containing protein</fullName>
    </recommendedName>
</protein>
<dbReference type="InterPro" id="IPR010422">
    <property type="entry name" value="Ccdc124/Oxs1"/>
</dbReference>
<accession>A0AAV9WX92</accession>
<feature type="compositionally biased region" description="Low complexity" evidence="3">
    <location>
        <begin position="111"/>
        <end position="127"/>
    </location>
</feature>
<evidence type="ECO:0000259" key="4">
    <source>
        <dbReference type="Pfam" id="PF06244"/>
    </source>
</evidence>
<keyword evidence="2" id="KW-0175">Coiled coil</keyword>
<comment type="similarity">
    <text evidence="1">Belongs to the CCDC124 family.</text>
</comment>
<sequence>MGGKPKAENSKKAAGNARKAEAAAQKQAKADAVKAAKEDAEWADGAQDNSKKQAAAAKKAELAAKKAAREADLEAEIATLKTTKTNPKAGSKGKGPAVSSTPSRGLDAALASFDSGEGSSSSSALNASGIDNALDALSLTSGTASSASVDRHPERRFKAAYAKFESRRMIEGRADGSWDGLRQNQVKEKIRKEFEKSEENPFNQVNVSFDATREEVRAVREKEVGKIEQRLGDRS</sequence>
<feature type="domain" description="Coiled-coil" evidence="4">
    <location>
        <begin position="122"/>
        <end position="204"/>
    </location>
</feature>
<evidence type="ECO:0000256" key="1">
    <source>
        <dbReference type="ARBA" id="ARBA00008296"/>
    </source>
</evidence>
<dbReference type="Pfam" id="PF22048">
    <property type="entry name" value="LSO1_2-like"/>
    <property type="match status" value="1"/>
</dbReference>
<evidence type="ECO:0000259" key="5">
    <source>
        <dbReference type="Pfam" id="PF22048"/>
    </source>
</evidence>
<name>A0AAV9WX92_9PEZI</name>
<feature type="domain" description="LSO1/LSO2" evidence="5">
    <location>
        <begin position="10"/>
        <end position="76"/>
    </location>
</feature>
<gene>
    <name evidence="6" type="ORF">TWF694_004633</name>
</gene>
<dbReference type="GO" id="GO:0006366">
    <property type="term" value="P:transcription by RNA polymerase II"/>
    <property type="evidence" value="ECO:0007669"/>
    <property type="project" value="TreeGrafter"/>
</dbReference>
<feature type="compositionally biased region" description="Basic and acidic residues" evidence="3">
    <location>
        <begin position="1"/>
        <end position="11"/>
    </location>
</feature>
<evidence type="ECO:0000256" key="2">
    <source>
        <dbReference type="ARBA" id="ARBA00023054"/>
    </source>
</evidence>
<proteinExistence type="inferred from homology"/>
<dbReference type="PANTHER" id="PTHR21680">
    <property type="entry name" value="COILED-COIL DOMAIN-CONTAINING PROTEIN 124"/>
    <property type="match status" value="1"/>
</dbReference>
<dbReference type="PANTHER" id="PTHR21680:SF0">
    <property type="entry name" value="COILED-COIL DOMAIN-CONTAINING PROTEIN 124"/>
    <property type="match status" value="1"/>
</dbReference>
<feature type="compositionally biased region" description="Basic and acidic residues" evidence="3">
    <location>
        <begin position="58"/>
        <end position="72"/>
    </location>
</feature>
<dbReference type="GO" id="GO:0005634">
    <property type="term" value="C:nucleus"/>
    <property type="evidence" value="ECO:0007669"/>
    <property type="project" value="TreeGrafter"/>
</dbReference>
<evidence type="ECO:0000313" key="6">
    <source>
        <dbReference type="EMBL" id="KAK6527651.1"/>
    </source>
</evidence>
<dbReference type="InterPro" id="IPR054413">
    <property type="entry name" value="LSO1/2"/>
</dbReference>
<evidence type="ECO:0000256" key="3">
    <source>
        <dbReference type="SAM" id="MobiDB-lite"/>
    </source>
</evidence>
<reference evidence="6 7" key="1">
    <citation type="submission" date="2019-10" db="EMBL/GenBank/DDBJ databases">
        <authorList>
            <person name="Palmer J.M."/>
        </authorList>
    </citation>
    <scope>NUCLEOTIDE SEQUENCE [LARGE SCALE GENOMIC DNA]</scope>
    <source>
        <strain evidence="6 7">TWF694</strain>
    </source>
</reference>
<keyword evidence="7" id="KW-1185">Reference proteome</keyword>
<dbReference type="EMBL" id="JAVHJO010000015">
    <property type="protein sequence ID" value="KAK6527651.1"/>
    <property type="molecule type" value="Genomic_DNA"/>
</dbReference>
<comment type="caution">
    <text evidence="6">The sequence shown here is derived from an EMBL/GenBank/DDBJ whole genome shotgun (WGS) entry which is preliminary data.</text>
</comment>
<dbReference type="InterPro" id="IPR054414">
    <property type="entry name" value="Ccdc124/Oxs1_C"/>
</dbReference>
<evidence type="ECO:0000313" key="7">
    <source>
        <dbReference type="Proteomes" id="UP001365542"/>
    </source>
</evidence>
<dbReference type="GO" id="GO:0003713">
    <property type="term" value="F:transcription coactivator activity"/>
    <property type="evidence" value="ECO:0007669"/>
    <property type="project" value="TreeGrafter"/>
</dbReference>